<organism evidence="2 3">
    <name type="scientific">Thermocoleostomius sinensis A174</name>
    <dbReference type="NCBI Taxonomy" id="2016057"/>
    <lineage>
        <taxon>Bacteria</taxon>
        <taxon>Bacillati</taxon>
        <taxon>Cyanobacteriota</taxon>
        <taxon>Cyanophyceae</taxon>
        <taxon>Oculatellales</taxon>
        <taxon>Oculatellaceae</taxon>
        <taxon>Thermocoleostomius</taxon>
    </lineage>
</organism>
<dbReference type="EMBL" id="CP113797">
    <property type="protein sequence ID" value="WAL59533.1"/>
    <property type="molecule type" value="Genomic_DNA"/>
</dbReference>
<dbReference type="RefSeq" id="WP_268609328.1">
    <property type="nucleotide sequence ID" value="NZ_CP113797.1"/>
</dbReference>
<evidence type="ECO:0000313" key="3">
    <source>
        <dbReference type="Proteomes" id="UP001163152"/>
    </source>
</evidence>
<proteinExistence type="predicted"/>
<evidence type="ECO:0008006" key="4">
    <source>
        <dbReference type="Google" id="ProtNLM"/>
    </source>
</evidence>
<dbReference type="KEGG" id="tsin:OXH18_20520"/>
<gene>
    <name evidence="2" type="ORF">OXH18_20520</name>
</gene>
<reference evidence="2" key="1">
    <citation type="submission" date="2022-12" db="EMBL/GenBank/DDBJ databases">
        <title>Polyphasic identification of a Novel Hot-Spring Cyanobacterium Ocullathermofonsia sinensis gen nov. sp. nov. and Genomic Insights on its Adaptations to the Thermal Habitat.</title>
        <authorList>
            <person name="Daroch M."/>
            <person name="Tang J."/>
            <person name="Jiang Y."/>
        </authorList>
    </citation>
    <scope>NUCLEOTIDE SEQUENCE</scope>
    <source>
        <strain evidence="2">PKUAC-SCTA174</strain>
    </source>
</reference>
<dbReference type="AlphaFoldDB" id="A0A9E8ZAG1"/>
<protein>
    <recommendedName>
        <fullName evidence="4">DnaD domain protein</fullName>
    </recommendedName>
</protein>
<accession>A0A9E8ZAG1</accession>
<evidence type="ECO:0000313" key="2">
    <source>
        <dbReference type="EMBL" id="WAL59533.1"/>
    </source>
</evidence>
<keyword evidence="3" id="KW-1185">Reference proteome</keyword>
<feature type="compositionally biased region" description="Low complexity" evidence="1">
    <location>
        <begin position="178"/>
        <end position="187"/>
    </location>
</feature>
<name>A0A9E8ZAG1_9CYAN</name>
<feature type="region of interest" description="Disordered" evidence="1">
    <location>
        <begin position="100"/>
        <end position="200"/>
    </location>
</feature>
<feature type="compositionally biased region" description="Low complexity" evidence="1">
    <location>
        <begin position="117"/>
        <end position="140"/>
    </location>
</feature>
<sequence length="250" mass="27595">MTELAKDVTAIDVTDLLTRYSFDLDGYTVGQVVEAWLQHYPIKWVRLAVIEALYQGRYKAISVEQILNLWKRRGKSLYRFNHEFERIICGRFPGHSTALPRFYQGPSRRSSPRVLHPPSIGSATPPSSPASSSLSQPPSSEATTSPLNSEQPTDTETTPASVSDLPPESIDIEPTSPPTATSASTSSPVPPFQPDDRFAEPLVMISTARSSVHREPIHQFVPASEFSDFYAKLKLVAQEAVSNQDNSPLN</sequence>
<feature type="compositionally biased region" description="Polar residues" evidence="1">
    <location>
        <begin position="141"/>
        <end position="161"/>
    </location>
</feature>
<dbReference type="Proteomes" id="UP001163152">
    <property type="component" value="Chromosome"/>
</dbReference>
<evidence type="ECO:0000256" key="1">
    <source>
        <dbReference type="SAM" id="MobiDB-lite"/>
    </source>
</evidence>